<accession>A0A1H8Z209</accession>
<dbReference type="SUPFAM" id="SSF111369">
    <property type="entry name" value="HlyD-like secretion proteins"/>
    <property type="match status" value="1"/>
</dbReference>
<dbReference type="Proteomes" id="UP000199021">
    <property type="component" value="Unassembled WGS sequence"/>
</dbReference>
<dbReference type="GO" id="GO:0015562">
    <property type="term" value="F:efflux transmembrane transporter activity"/>
    <property type="evidence" value="ECO:0007669"/>
    <property type="project" value="TreeGrafter"/>
</dbReference>
<dbReference type="RefSeq" id="WP_090164879.1">
    <property type="nucleotide sequence ID" value="NZ_FOFB01000001.1"/>
</dbReference>
<gene>
    <name evidence="2" type="ORF">SAMN05444359_101138</name>
</gene>
<reference evidence="3" key="1">
    <citation type="submission" date="2016-10" db="EMBL/GenBank/DDBJ databases">
        <authorList>
            <person name="Varghese N."/>
            <person name="Submissions S."/>
        </authorList>
    </citation>
    <scope>NUCLEOTIDE SEQUENCE [LARGE SCALE GENOMIC DNA]</scope>
    <source>
        <strain evidence="3">DSM 24740</strain>
    </source>
</reference>
<dbReference type="STRING" id="478744.SAMN05444359_101138"/>
<dbReference type="PANTHER" id="PTHR30469:SF15">
    <property type="entry name" value="HLYD FAMILY OF SECRETION PROTEINS"/>
    <property type="match status" value="1"/>
</dbReference>
<name>A0A1H8Z209_9BACT</name>
<dbReference type="AlphaFoldDB" id="A0A1H8Z209"/>
<evidence type="ECO:0000313" key="2">
    <source>
        <dbReference type="EMBL" id="SEP58396.1"/>
    </source>
</evidence>
<organism evidence="2 3">
    <name type="scientific">Neolewinella agarilytica</name>
    <dbReference type="NCBI Taxonomy" id="478744"/>
    <lineage>
        <taxon>Bacteria</taxon>
        <taxon>Pseudomonadati</taxon>
        <taxon>Bacteroidota</taxon>
        <taxon>Saprospiria</taxon>
        <taxon>Saprospirales</taxon>
        <taxon>Lewinellaceae</taxon>
        <taxon>Neolewinella</taxon>
    </lineage>
</organism>
<evidence type="ECO:0000256" key="1">
    <source>
        <dbReference type="SAM" id="MobiDB-lite"/>
    </source>
</evidence>
<dbReference type="PANTHER" id="PTHR30469">
    <property type="entry name" value="MULTIDRUG RESISTANCE PROTEIN MDTA"/>
    <property type="match status" value="1"/>
</dbReference>
<feature type="region of interest" description="Disordered" evidence="1">
    <location>
        <begin position="378"/>
        <end position="398"/>
    </location>
</feature>
<dbReference type="EMBL" id="FOFB01000001">
    <property type="protein sequence ID" value="SEP58396.1"/>
    <property type="molecule type" value="Genomic_DNA"/>
</dbReference>
<dbReference type="Gene3D" id="2.40.420.20">
    <property type="match status" value="1"/>
</dbReference>
<evidence type="ECO:0000313" key="3">
    <source>
        <dbReference type="Proteomes" id="UP000199021"/>
    </source>
</evidence>
<dbReference type="GO" id="GO:1990281">
    <property type="term" value="C:efflux pump complex"/>
    <property type="evidence" value="ECO:0007669"/>
    <property type="project" value="TreeGrafter"/>
</dbReference>
<dbReference type="Gene3D" id="1.10.287.470">
    <property type="entry name" value="Helix hairpin bin"/>
    <property type="match status" value="1"/>
</dbReference>
<dbReference type="Gene3D" id="2.40.50.100">
    <property type="match status" value="1"/>
</dbReference>
<keyword evidence="3" id="KW-1185">Reference proteome</keyword>
<dbReference type="Gene3D" id="2.40.30.170">
    <property type="match status" value="1"/>
</dbReference>
<sequence>MSNRNLPRTIFSILLGVLILVGGYMGYNALAGMKPAPMKKEIPKRIKSVESATVKNAALATKLDVQGRLEAYNKIALFTEVGGTVLETGKSFKKGVYFGKGETLLRIDDAEARLSLQAQKATLLNGIAMIMPDLKIDYPESFAAWESYLGQFDENAPIKPLPSAVNQREKLFIAGKNLYSQYYNIKSVEERLSKYTLRAPFSGVLTSTEIDRGAVVRPGQQLGEIMATGFYEMVATVSLSDLDFLKPGGSVELYSEDIDGKWTGKIRRISDQIDATTQTVNVFIGVSGKELREGMYLRGEADARTLENVVEIDRDLLIDEGEVYVVENDTLLSLVPVVVRKFNRETVIVSGLPEGAELLTSDVAGAYDGMRVKRTGAVKRGDTAGEKPAAQAEVPVSK</sequence>
<proteinExistence type="predicted"/>
<dbReference type="InParanoid" id="A0A1H8Z209"/>
<dbReference type="OrthoDB" id="1114717at2"/>
<protein>
    <submittedName>
        <fullName evidence="2">RND family efflux transporter, MFP subunit</fullName>
    </submittedName>
</protein>